<evidence type="ECO:0000313" key="12">
    <source>
        <dbReference type="Proteomes" id="UP000823405"/>
    </source>
</evidence>
<evidence type="ECO:0000313" key="11">
    <source>
        <dbReference type="EMBL" id="KAG0319899.1"/>
    </source>
</evidence>
<evidence type="ECO:0000256" key="1">
    <source>
        <dbReference type="ARBA" id="ARBA00012513"/>
    </source>
</evidence>
<dbReference type="InterPro" id="IPR011009">
    <property type="entry name" value="Kinase-like_dom_sf"/>
</dbReference>
<keyword evidence="4" id="KW-0547">Nucleotide-binding</keyword>
<evidence type="ECO:0000256" key="5">
    <source>
        <dbReference type="ARBA" id="ARBA00022777"/>
    </source>
</evidence>
<evidence type="ECO:0000256" key="8">
    <source>
        <dbReference type="ARBA" id="ARBA00048679"/>
    </source>
</evidence>
<evidence type="ECO:0000256" key="3">
    <source>
        <dbReference type="ARBA" id="ARBA00022679"/>
    </source>
</evidence>
<proteinExistence type="predicted"/>
<evidence type="ECO:0000256" key="7">
    <source>
        <dbReference type="ARBA" id="ARBA00047899"/>
    </source>
</evidence>
<name>A0A9P6UU79_9FUNG</name>
<dbReference type="FunFam" id="3.30.200.20:FF:001236">
    <property type="entry name" value="AGC/RSK protein kinase"/>
    <property type="match status" value="1"/>
</dbReference>
<dbReference type="AlphaFoldDB" id="A0A9P6UU79"/>
<feature type="compositionally biased region" description="Low complexity" evidence="9">
    <location>
        <begin position="64"/>
        <end position="86"/>
    </location>
</feature>
<dbReference type="EMBL" id="JAAAIN010000124">
    <property type="protein sequence ID" value="KAG0319899.1"/>
    <property type="molecule type" value="Genomic_DNA"/>
</dbReference>
<dbReference type="OrthoDB" id="432483at2759"/>
<keyword evidence="2 11" id="KW-0723">Serine/threonine-protein kinase</keyword>
<keyword evidence="6" id="KW-0067">ATP-binding</keyword>
<dbReference type="Gene3D" id="1.10.510.10">
    <property type="entry name" value="Transferase(Phosphotransferase) domain 1"/>
    <property type="match status" value="1"/>
</dbReference>
<evidence type="ECO:0000256" key="4">
    <source>
        <dbReference type="ARBA" id="ARBA00022741"/>
    </source>
</evidence>
<keyword evidence="12" id="KW-1185">Reference proteome</keyword>
<dbReference type="SUPFAM" id="SSF56112">
    <property type="entry name" value="Protein kinase-like (PK-like)"/>
    <property type="match status" value="1"/>
</dbReference>
<feature type="domain" description="Protein kinase" evidence="10">
    <location>
        <begin position="144"/>
        <end position="439"/>
    </location>
</feature>
<comment type="caution">
    <text evidence="11">The sequence shown here is derived from an EMBL/GenBank/DDBJ whole genome shotgun (WGS) entry which is preliminary data.</text>
</comment>
<dbReference type="GO" id="GO:0004674">
    <property type="term" value="F:protein serine/threonine kinase activity"/>
    <property type="evidence" value="ECO:0007669"/>
    <property type="project" value="UniProtKB-KW"/>
</dbReference>
<accession>A0A9P6UU79</accession>
<evidence type="ECO:0000256" key="2">
    <source>
        <dbReference type="ARBA" id="ARBA00022527"/>
    </source>
</evidence>
<comment type="catalytic activity">
    <reaction evidence="8">
        <text>L-seryl-[protein] + ATP = O-phospho-L-seryl-[protein] + ADP + H(+)</text>
        <dbReference type="Rhea" id="RHEA:17989"/>
        <dbReference type="Rhea" id="RHEA-COMP:9863"/>
        <dbReference type="Rhea" id="RHEA-COMP:11604"/>
        <dbReference type="ChEBI" id="CHEBI:15378"/>
        <dbReference type="ChEBI" id="CHEBI:29999"/>
        <dbReference type="ChEBI" id="CHEBI:30616"/>
        <dbReference type="ChEBI" id="CHEBI:83421"/>
        <dbReference type="ChEBI" id="CHEBI:456216"/>
        <dbReference type="EC" id="2.7.11.1"/>
    </reaction>
</comment>
<dbReference type="Gene3D" id="3.30.200.20">
    <property type="entry name" value="Phosphorylase Kinase, domain 1"/>
    <property type="match status" value="1"/>
</dbReference>
<organism evidence="11 12">
    <name type="scientific">Linnemannia gamsii</name>
    <dbReference type="NCBI Taxonomy" id="64522"/>
    <lineage>
        <taxon>Eukaryota</taxon>
        <taxon>Fungi</taxon>
        <taxon>Fungi incertae sedis</taxon>
        <taxon>Mucoromycota</taxon>
        <taxon>Mortierellomycotina</taxon>
        <taxon>Mortierellomycetes</taxon>
        <taxon>Mortierellales</taxon>
        <taxon>Mortierellaceae</taxon>
        <taxon>Linnemannia</taxon>
    </lineage>
</organism>
<evidence type="ECO:0000256" key="9">
    <source>
        <dbReference type="SAM" id="MobiDB-lite"/>
    </source>
</evidence>
<comment type="catalytic activity">
    <reaction evidence="7">
        <text>L-threonyl-[protein] + ATP = O-phospho-L-threonyl-[protein] + ADP + H(+)</text>
        <dbReference type="Rhea" id="RHEA:46608"/>
        <dbReference type="Rhea" id="RHEA-COMP:11060"/>
        <dbReference type="Rhea" id="RHEA-COMP:11605"/>
        <dbReference type="ChEBI" id="CHEBI:15378"/>
        <dbReference type="ChEBI" id="CHEBI:30013"/>
        <dbReference type="ChEBI" id="CHEBI:30616"/>
        <dbReference type="ChEBI" id="CHEBI:61977"/>
        <dbReference type="ChEBI" id="CHEBI:456216"/>
        <dbReference type="EC" id="2.7.11.1"/>
    </reaction>
</comment>
<evidence type="ECO:0000259" key="10">
    <source>
        <dbReference type="PROSITE" id="PS50011"/>
    </source>
</evidence>
<dbReference type="InterPro" id="IPR000719">
    <property type="entry name" value="Prot_kinase_dom"/>
</dbReference>
<reference evidence="11" key="1">
    <citation type="journal article" date="2020" name="Fungal Divers.">
        <title>Resolving the Mortierellaceae phylogeny through synthesis of multi-gene phylogenetics and phylogenomics.</title>
        <authorList>
            <person name="Vandepol N."/>
            <person name="Liber J."/>
            <person name="Desiro A."/>
            <person name="Na H."/>
            <person name="Kennedy M."/>
            <person name="Barry K."/>
            <person name="Grigoriev I.V."/>
            <person name="Miller A.N."/>
            <person name="O'Donnell K."/>
            <person name="Stajich J.E."/>
            <person name="Bonito G."/>
        </authorList>
    </citation>
    <scope>NUCLEOTIDE SEQUENCE</scope>
    <source>
        <strain evidence="11">NVP60</strain>
    </source>
</reference>
<protein>
    <recommendedName>
        <fullName evidence="1">non-specific serine/threonine protein kinase</fullName>
        <ecNumber evidence="1">2.7.11.1</ecNumber>
    </recommendedName>
</protein>
<dbReference type="Proteomes" id="UP000823405">
    <property type="component" value="Unassembled WGS sequence"/>
</dbReference>
<keyword evidence="3" id="KW-0808">Transferase</keyword>
<dbReference type="CDD" id="cd05574">
    <property type="entry name" value="STKc_phototropin_like"/>
    <property type="match status" value="1"/>
</dbReference>
<feature type="region of interest" description="Disordered" evidence="9">
    <location>
        <begin position="33"/>
        <end position="115"/>
    </location>
</feature>
<dbReference type="FunFam" id="1.10.510.10:FF:000121">
    <property type="entry name" value="Serine/threonine-protein kinase nrc-2"/>
    <property type="match status" value="1"/>
</dbReference>
<dbReference type="EC" id="2.7.11.1" evidence="1"/>
<keyword evidence="5 11" id="KW-0418">Kinase</keyword>
<evidence type="ECO:0000256" key="6">
    <source>
        <dbReference type="ARBA" id="ARBA00022840"/>
    </source>
</evidence>
<dbReference type="Pfam" id="PF00069">
    <property type="entry name" value="Pkinase"/>
    <property type="match status" value="1"/>
</dbReference>
<sequence>MLTLPDSLAPSQFLRRVVSTPNNKAAIIAAEELRNNHKNSNNNKATHGHLGVSGYDPSSPAAKSNTTLSSTMTSSTSSASTKYTPSVSRLSGLRLNIPKSPNGSPGGPGAGASGLDLRRVGTFRRTYSSNSIKKKSVEVTPSSFVKIRLLGKGDVGKVYLVRQKDTERLYAMKVLSKKEMIRRNKIKRAFAEQEILATSNHPFIVTLYHSFQSEEYLYLCMEYCMGGEFFRALQMRPGKHLLEEDAKFYAAEVIAALEYLHLMGFIYRDLKPEKSVKSRDIKVTGHIMLTDFDLSKQSSPAGEPTIVKNALPSMPPAIDTKSCIAHLRTNSFVGTEEYIAPEVIKGHGHTSAVDWWTLGILIYEMLFSSTPFKGRDRNATFAAILDKEVQFPFPTDLNPNVQTITPACKAVIRELLVKDDQVRLGSRAGASDVKQHAFFKTTNWALLRHLPPPIIPQQSFGADAVNFRQMAESISLDIECEELVPQKEYGGGGLVGGKNPFAKFSSGEIHH</sequence>
<dbReference type="PROSITE" id="PS50011">
    <property type="entry name" value="PROTEIN_KINASE_DOM"/>
    <property type="match status" value="1"/>
</dbReference>
<gene>
    <name evidence="11" type="primary">NRC2_1</name>
    <name evidence="11" type="ORF">BGZ97_001206</name>
</gene>
<dbReference type="GO" id="GO:0005524">
    <property type="term" value="F:ATP binding"/>
    <property type="evidence" value="ECO:0007669"/>
    <property type="project" value="UniProtKB-KW"/>
</dbReference>
<dbReference type="PANTHER" id="PTHR45637">
    <property type="entry name" value="FLIPPASE KINASE 1-RELATED"/>
    <property type="match status" value="1"/>
</dbReference>